<evidence type="ECO:0000313" key="2">
    <source>
        <dbReference type="Proteomes" id="UP001056778"/>
    </source>
</evidence>
<reference evidence="1" key="1">
    <citation type="submission" date="2022-04" db="EMBL/GenBank/DDBJ databases">
        <title>Chromosome-scale genome assembly of Holotrichia oblita Faldermann.</title>
        <authorList>
            <person name="Rongchong L."/>
        </authorList>
    </citation>
    <scope>NUCLEOTIDE SEQUENCE</scope>
    <source>
        <strain evidence="1">81SQS9</strain>
    </source>
</reference>
<comment type="caution">
    <text evidence="1">The sequence shown here is derived from an EMBL/GenBank/DDBJ whole genome shotgun (WGS) entry which is preliminary data.</text>
</comment>
<accession>A0ACB9T418</accession>
<protein>
    <submittedName>
        <fullName evidence="1">Trafficking kinesin-binding protein</fullName>
    </submittedName>
</protein>
<name>A0ACB9T418_HOLOL</name>
<organism evidence="1 2">
    <name type="scientific">Holotrichia oblita</name>
    <name type="common">Chafer beetle</name>
    <dbReference type="NCBI Taxonomy" id="644536"/>
    <lineage>
        <taxon>Eukaryota</taxon>
        <taxon>Metazoa</taxon>
        <taxon>Ecdysozoa</taxon>
        <taxon>Arthropoda</taxon>
        <taxon>Hexapoda</taxon>
        <taxon>Insecta</taxon>
        <taxon>Pterygota</taxon>
        <taxon>Neoptera</taxon>
        <taxon>Endopterygota</taxon>
        <taxon>Coleoptera</taxon>
        <taxon>Polyphaga</taxon>
        <taxon>Scarabaeiformia</taxon>
        <taxon>Scarabaeidae</taxon>
        <taxon>Melolonthinae</taxon>
        <taxon>Holotrichia</taxon>
    </lineage>
</organism>
<dbReference type="Proteomes" id="UP001056778">
    <property type="component" value="Chromosome 5"/>
</dbReference>
<proteinExistence type="predicted"/>
<keyword evidence="2" id="KW-1185">Reference proteome</keyword>
<sequence length="828" mass="90987">MTSTYDDIEAVTRLLEEKEKDLELTARIGKELLQQNSKLENTVASLENELRIANEKITQYTHELIKKTELIQILTNDMDEAFLENGGALGGRINLDLLQRRITSLEDENKSLKTEFQRISEDMTDGEAQEQRLLMDITGQLACANSSMNYLEDEVDRQKEENRFQHEQILALTAKLQDTEMKLHKFMTENDEMNSLLQITKDNQGSIAIELAEFKARYYEVEALLREAQEQLRKLRKKQMPVARSSFFPSLGGNQPPFDSLQSELEMSMHSELSVDSGISATDVPQYKKVFETVRCASQNSLHSTDSMASLNYGIGGYMTSSSVGSGPRMTVRTQTNFSNVRRSSGSIYSSSSLGYPSLDSTGHSDSESLQTDSDDGYPAAPQRGVPGAPGAADLEAALRRLTPAEVLARRANLQLGHTFGGYEGNDTFLPYGCRTPDSLMSTGSGGYQPWKLPEKLQIVKPIEGSQTLHHWSQLAQPTLSGLLEERPGVKIRGGKELEDMGLEQYGLGDLEEDEEYANPGKMFDTSAPTYTLTNSTVMHPDDGTFVTPSNRSSRVTSVCSSLQNSPPQTPTMLSRRNSCSTFSTTYGLAKMLNERAYKQDIKLEIIVFIGIKAVTPSAYNTPSGVNSFTPTATPCNSPEGTPPPSRAKSPEPYETFSLPQLLLNSMPEFVQQSIGGTKKKIPMNRSKRSKSHNETLVNKIERAGLASFMVNPGALSISAGMYARPAVTSPMAQLTCLLPSHSSENLKTVPAKPITTMGVPGKPGSDSLSRRLEQLNNRKQRRQGGGMTRPDLGTVSTKKPPQPEQSSTSSTLGTLSSLLFGRKGGLF</sequence>
<gene>
    <name evidence="1" type="ORF">MML48_5g00010109</name>
</gene>
<dbReference type="EMBL" id="CM043019">
    <property type="protein sequence ID" value="KAI4461528.1"/>
    <property type="molecule type" value="Genomic_DNA"/>
</dbReference>
<evidence type="ECO:0000313" key="1">
    <source>
        <dbReference type="EMBL" id="KAI4461528.1"/>
    </source>
</evidence>